<dbReference type="EMBL" id="BAAARI010000007">
    <property type="protein sequence ID" value="GAA2573585.1"/>
    <property type="molecule type" value="Genomic_DNA"/>
</dbReference>
<evidence type="ECO:0000313" key="5">
    <source>
        <dbReference type="EMBL" id="GAA2573585.1"/>
    </source>
</evidence>
<evidence type="ECO:0000256" key="1">
    <source>
        <dbReference type="ARBA" id="ARBA00022603"/>
    </source>
</evidence>
<dbReference type="InterPro" id="IPR029063">
    <property type="entry name" value="SAM-dependent_MTases_sf"/>
</dbReference>
<sequence>MTDVAEAYGRRAAEYTRVLGTMAAAHPSDRQLVETWADGIHGRVLDAGCGPGHWSAHLAERGLDVRGIDLAPEFVETARANHPGIRFDVGTIDAIDETDAALGGMLAWFSTIHHAPPAIDVPFAEFARVLRPGGTLVLGFFDADAVEPFGHAVVGAWRWPAAELERRLERAGFDILETHRRATRGERPVGAILCRRPDAV</sequence>
<keyword evidence="1 5" id="KW-0489">Methyltransferase</keyword>
<proteinExistence type="predicted"/>
<dbReference type="Gene3D" id="3.40.50.150">
    <property type="entry name" value="Vaccinia Virus protein VP39"/>
    <property type="match status" value="1"/>
</dbReference>
<dbReference type="RefSeq" id="WP_344227524.1">
    <property type="nucleotide sequence ID" value="NZ_BAAARI010000007.1"/>
</dbReference>
<evidence type="ECO:0000313" key="6">
    <source>
        <dbReference type="Proteomes" id="UP001500274"/>
    </source>
</evidence>
<evidence type="ECO:0000256" key="3">
    <source>
        <dbReference type="ARBA" id="ARBA00022691"/>
    </source>
</evidence>
<gene>
    <name evidence="5" type="ORF">GCM10009862_10600</name>
</gene>
<keyword evidence="3" id="KW-0949">S-adenosyl-L-methionine</keyword>
<comment type="caution">
    <text evidence="5">The sequence shown here is derived from an EMBL/GenBank/DDBJ whole genome shotgun (WGS) entry which is preliminary data.</text>
</comment>
<organism evidence="5 6">
    <name type="scientific">Microbacterium binotii</name>
    <dbReference type="NCBI Taxonomy" id="462710"/>
    <lineage>
        <taxon>Bacteria</taxon>
        <taxon>Bacillati</taxon>
        <taxon>Actinomycetota</taxon>
        <taxon>Actinomycetes</taxon>
        <taxon>Micrococcales</taxon>
        <taxon>Microbacteriaceae</taxon>
        <taxon>Microbacterium</taxon>
    </lineage>
</organism>
<dbReference type="PANTHER" id="PTHR43464">
    <property type="entry name" value="METHYLTRANSFERASE"/>
    <property type="match status" value="1"/>
</dbReference>
<protein>
    <submittedName>
        <fullName evidence="5">Class I SAM-dependent methyltransferase</fullName>
    </submittedName>
</protein>
<feature type="domain" description="Methyltransferase" evidence="4">
    <location>
        <begin position="44"/>
        <end position="134"/>
    </location>
</feature>
<dbReference type="PANTHER" id="PTHR43464:SF19">
    <property type="entry name" value="UBIQUINONE BIOSYNTHESIS O-METHYLTRANSFERASE, MITOCHONDRIAL"/>
    <property type="match status" value="1"/>
</dbReference>
<dbReference type="GO" id="GO:0032259">
    <property type="term" value="P:methylation"/>
    <property type="evidence" value="ECO:0007669"/>
    <property type="project" value="UniProtKB-KW"/>
</dbReference>
<dbReference type="GO" id="GO:0008168">
    <property type="term" value="F:methyltransferase activity"/>
    <property type="evidence" value="ECO:0007669"/>
    <property type="project" value="UniProtKB-KW"/>
</dbReference>
<name>A0ABN3P847_9MICO</name>
<dbReference type="InterPro" id="IPR041698">
    <property type="entry name" value="Methyltransf_25"/>
</dbReference>
<accession>A0ABN3P847</accession>
<dbReference type="CDD" id="cd02440">
    <property type="entry name" value="AdoMet_MTases"/>
    <property type="match status" value="1"/>
</dbReference>
<dbReference type="Pfam" id="PF13649">
    <property type="entry name" value="Methyltransf_25"/>
    <property type="match status" value="1"/>
</dbReference>
<reference evidence="5 6" key="1">
    <citation type="journal article" date="2019" name="Int. J. Syst. Evol. Microbiol.">
        <title>The Global Catalogue of Microorganisms (GCM) 10K type strain sequencing project: providing services to taxonomists for standard genome sequencing and annotation.</title>
        <authorList>
            <consortium name="The Broad Institute Genomics Platform"/>
            <consortium name="The Broad Institute Genome Sequencing Center for Infectious Disease"/>
            <person name="Wu L."/>
            <person name="Ma J."/>
        </authorList>
    </citation>
    <scope>NUCLEOTIDE SEQUENCE [LARGE SCALE GENOMIC DNA]</scope>
    <source>
        <strain evidence="5 6">JCM 16365</strain>
    </source>
</reference>
<keyword evidence="6" id="KW-1185">Reference proteome</keyword>
<keyword evidence="2" id="KW-0808">Transferase</keyword>
<evidence type="ECO:0000259" key="4">
    <source>
        <dbReference type="Pfam" id="PF13649"/>
    </source>
</evidence>
<dbReference type="Proteomes" id="UP001500274">
    <property type="component" value="Unassembled WGS sequence"/>
</dbReference>
<dbReference type="SUPFAM" id="SSF53335">
    <property type="entry name" value="S-adenosyl-L-methionine-dependent methyltransferases"/>
    <property type="match status" value="1"/>
</dbReference>
<evidence type="ECO:0000256" key="2">
    <source>
        <dbReference type="ARBA" id="ARBA00022679"/>
    </source>
</evidence>